<gene>
    <name evidence="1" type="ORF">EZS27_027629</name>
</gene>
<comment type="caution">
    <text evidence="1">The sequence shown here is derived from an EMBL/GenBank/DDBJ whole genome shotgun (WGS) entry which is preliminary data.</text>
</comment>
<protein>
    <submittedName>
        <fullName evidence="1">Uncharacterized protein</fullName>
    </submittedName>
</protein>
<dbReference type="InterPro" id="IPR058120">
    <property type="entry name" value="MADS7"/>
</dbReference>
<sequence>MAIKLDKKESVFRNELIFAVDAKAVNLDNTLTNLFMMLRFDGKRVKTGRGRDIKFYDLDVLKKYLVALEETGDVCGFKDNLDAANDWLRSNLVNMVFRGNLPKERISSLRPIHLESYKIRNPRHSRDYNTADQVYLMLRKRPEILNELKSYLSKGWDTATKDIAYNQQLDVDSVGILQLIKNIKAEHLESPNEINLIRPVLENQADLFCEDIHRLLVYREVIPRNVFIEYLRTLIGFHLSLYSQKIIHLLPAMLREKTTKTQDNWSIIVDVTGNLDSEVARFACADMEKTINGLYDYFKATFQINALQMRLEFSGRTLESIDELLALYSNPPAGFDDFYAAKLSLILSNLEEEDKPTVMDNIQYEDTNFDKYVQVLLKAKGAYQYKYHIQFLDNISMKNSEYGFLADGRSRKHPRRAVLGSKLLETLVQLLVLEPDTDSAIGFRARSLSIEELMEKLKDRYGIIVNGLNEERFSNADVQVHVAFKENVDAFKNKLRQIGFYTDLSDAYILQKIRPRYKFEK</sequence>
<organism evidence="1">
    <name type="scientific">termite gut metagenome</name>
    <dbReference type="NCBI Taxonomy" id="433724"/>
    <lineage>
        <taxon>unclassified sequences</taxon>
        <taxon>metagenomes</taxon>
        <taxon>organismal metagenomes</taxon>
    </lineage>
</organism>
<reference evidence="1" key="1">
    <citation type="submission" date="2019-03" db="EMBL/GenBank/DDBJ databases">
        <title>Single cell metagenomics reveals metabolic interactions within the superorganism composed of flagellate Streblomastix strix and complex community of Bacteroidetes bacteria on its surface.</title>
        <authorList>
            <person name="Treitli S.C."/>
            <person name="Kolisko M."/>
            <person name="Husnik F."/>
            <person name="Keeling P."/>
            <person name="Hampl V."/>
        </authorList>
    </citation>
    <scope>NUCLEOTIDE SEQUENCE</scope>
    <source>
        <strain evidence="1">STM</strain>
    </source>
</reference>
<dbReference type="Pfam" id="PF26611">
    <property type="entry name" value="MAD7"/>
    <property type="match status" value="1"/>
</dbReference>
<evidence type="ECO:0000313" key="1">
    <source>
        <dbReference type="EMBL" id="KAA6322874.1"/>
    </source>
</evidence>
<dbReference type="AlphaFoldDB" id="A0A5J4QPJ5"/>
<accession>A0A5J4QPJ5</accession>
<dbReference type="NCBIfam" id="NF047733">
    <property type="entry name" value="antiphage_MADS7"/>
    <property type="match status" value="1"/>
</dbReference>
<name>A0A5J4QPJ5_9ZZZZ</name>
<dbReference type="EMBL" id="SNRY01002938">
    <property type="protein sequence ID" value="KAA6322874.1"/>
    <property type="molecule type" value="Genomic_DNA"/>
</dbReference>
<proteinExistence type="predicted"/>